<gene>
    <name evidence="3" type="ORF">DYB34_008397</name>
</gene>
<name>A0A3R6XBF6_APHAT</name>
<dbReference type="GO" id="GO:0005525">
    <property type="term" value="F:GTP binding"/>
    <property type="evidence" value="ECO:0007669"/>
    <property type="project" value="UniProtKB-KW"/>
</dbReference>
<evidence type="ECO:0000313" key="4">
    <source>
        <dbReference type="Proteomes" id="UP000283543"/>
    </source>
</evidence>
<accession>A0A3R6XBF6</accession>
<evidence type="ECO:0000256" key="1">
    <source>
        <dbReference type="ARBA" id="ARBA00022741"/>
    </source>
</evidence>
<evidence type="ECO:0000313" key="3">
    <source>
        <dbReference type="EMBL" id="RHY69467.1"/>
    </source>
</evidence>
<keyword evidence="1" id="KW-0547">Nucleotide-binding</keyword>
<dbReference type="EMBL" id="QUTB01003132">
    <property type="protein sequence ID" value="RHY69467.1"/>
    <property type="molecule type" value="Genomic_DNA"/>
</dbReference>
<dbReference type="Proteomes" id="UP000283543">
    <property type="component" value="Unassembled WGS sequence"/>
</dbReference>
<sequence length="101" mass="10913">WSPFTVSEAYAAQRGFHSKGGKLDVFRAANLLLRDTLNGKKVILSFPPPLEGTATVVGEGDEEHADKAEGGAVMTTDQVAALLGDMDMQQGKQIYEMTEKE</sequence>
<protein>
    <submittedName>
        <fullName evidence="3">Uncharacterized protein</fullName>
    </submittedName>
</protein>
<dbReference type="InterPro" id="IPR023179">
    <property type="entry name" value="GTP-bd_ortho_bundle_sf"/>
</dbReference>
<keyword evidence="2" id="KW-0342">GTP-binding</keyword>
<evidence type="ECO:0000256" key="2">
    <source>
        <dbReference type="ARBA" id="ARBA00023134"/>
    </source>
</evidence>
<comment type="caution">
    <text evidence="3">The sequence shown here is derived from an EMBL/GenBank/DDBJ whole genome shotgun (WGS) entry which is preliminary data.</text>
</comment>
<dbReference type="AlphaFoldDB" id="A0A3R6XBF6"/>
<reference evidence="3 4" key="1">
    <citation type="submission" date="2018-08" db="EMBL/GenBank/DDBJ databases">
        <title>Aphanomyces genome sequencing and annotation.</title>
        <authorList>
            <person name="Minardi D."/>
            <person name="Oidtmann B."/>
            <person name="Van Der Giezen M."/>
            <person name="Studholme D.J."/>
        </authorList>
    </citation>
    <scope>NUCLEOTIDE SEQUENCE [LARGE SCALE GENOMIC DNA]</scope>
    <source>
        <strain evidence="3 4">Si</strain>
    </source>
</reference>
<dbReference type="VEuPathDB" id="FungiDB:H257_17172"/>
<organism evidence="3 4">
    <name type="scientific">Aphanomyces astaci</name>
    <name type="common">Crayfish plague agent</name>
    <dbReference type="NCBI Taxonomy" id="112090"/>
    <lineage>
        <taxon>Eukaryota</taxon>
        <taxon>Sar</taxon>
        <taxon>Stramenopiles</taxon>
        <taxon>Oomycota</taxon>
        <taxon>Saprolegniomycetes</taxon>
        <taxon>Saprolegniales</taxon>
        <taxon>Verrucalvaceae</taxon>
        <taxon>Aphanomyces</taxon>
    </lineage>
</organism>
<dbReference type="Gene3D" id="1.10.1580.10">
    <property type="match status" value="1"/>
</dbReference>
<feature type="non-terminal residue" evidence="3">
    <location>
        <position position="1"/>
    </location>
</feature>
<proteinExistence type="predicted"/>